<protein>
    <recommendedName>
        <fullName evidence="2 5">Alpha-galactosidase</fullName>
        <ecNumber evidence="2 5">3.2.1.22</ecNumber>
    </recommendedName>
</protein>
<dbReference type="InterPro" id="IPR002252">
    <property type="entry name" value="Glyco_hydro_36"/>
</dbReference>
<evidence type="ECO:0000256" key="3">
    <source>
        <dbReference type="ARBA" id="ARBA00022801"/>
    </source>
</evidence>
<feature type="domain" description="Glycosyl hydrolase family 36 N-terminal" evidence="9">
    <location>
        <begin position="31"/>
        <end position="279"/>
    </location>
</feature>
<comment type="catalytic activity">
    <reaction evidence="1 5">
        <text>Hydrolysis of terminal, non-reducing alpha-D-galactose residues in alpha-D-galactosides, including galactose oligosaccharides, galactomannans and galactolipids.</text>
        <dbReference type="EC" id="3.2.1.22"/>
    </reaction>
</comment>
<dbReference type="GO" id="GO:0004557">
    <property type="term" value="F:alpha-galactosidase activity"/>
    <property type="evidence" value="ECO:0007669"/>
    <property type="project" value="UniProtKB-UniRule"/>
</dbReference>
<dbReference type="InterPro" id="IPR013785">
    <property type="entry name" value="Aldolase_TIM"/>
</dbReference>
<dbReference type="Pfam" id="PF16875">
    <property type="entry name" value="Glyco_hydro_36N"/>
    <property type="match status" value="1"/>
</dbReference>
<feature type="active site" description="Proton donor" evidence="6">
    <location>
        <position position="542"/>
    </location>
</feature>
<feature type="binding site" evidence="7">
    <location>
        <begin position="470"/>
        <end position="474"/>
    </location>
    <ligand>
        <name>substrate</name>
    </ligand>
</feature>
<keyword evidence="4 5" id="KW-0326">Glycosidase</keyword>
<accession>A0A1H7TS76</accession>
<comment type="similarity">
    <text evidence="5">Belongs to the glycosyl hydrolase.</text>
</comment>
<dbReference type="InterPro" id="IPR017853">
    <property type="entry name" value="GH"/>
</dbReference>
<feature type="binding site" evidence="7">
    <location>
        <position position="437"/>
    </location>
    <ligand>
        <name>substrate</name>
    </ligand>
</feature>
<dbReference type="GO" id="GO:0016052">
    <property type="term" value="P:carbohydrate catabolic process"/>
    <property type="evidence" value="ECO:0007669"/>
    <property type="project" value="InterPro"/>
</dbReference>
<dbReference type="PANTHER" id="PTHR43053">
    <property type="entry name" value="GLYCOSIDASE FAMILY 31"/>
    <property type="match status" value="1"/>
</dbReference>
<keyword evidence="11" id="KW-1185">Reference proteome</keyword>
<dbReference type="InterPro" id="IPR050985">
    <property type="entry name" value="Alpha-glycosidase_related"/>
</dbReference>
<evidence type="ECO:0000256" key="1">
    <source>
        <dbReference type="ARBA" id="ARBA00001255"/>
    </source>
</evidence>
<feature type="domain" description="Glycosyl hydrolase family 36 C-terminal" evidence="8">
    <location>
        <begin position="644"/>
        <end position="722"/>
    </location>
</feature>
<feature type="binding site" evidence="7">
    <location>
        <position position="542"/>
    </location>
    <ligand>
        <name>substrate</name>
    </ligand>
</feature>
<evidence type="ECO:0000259" key="9">
    <source>
        <dbReference type="Pfam" id="PF16875"/>
    </source>
</evidence>
<evidence type="ECO:0000256" key="4">
    <source>
        <dbReference type="ARBA" id="ARBA00023295"/>
    </source>
</evidence>
<evidence type="ECO:0000256" key="6">
    <source>
        <dbReference type="PIRSR" id="PIRSR005536-1"/>
    </source>
</evidence>
<dbReference type="Gene3D" id="3.20.20.70">
    <property type="entry name" value="Aldolase class I"/>
    <property type="match status" value="1"/>
</dbReference>
<dbReference type="RefSeq" id="WP_042454872.1">
    <property type="nucleotide sequence ID" value="NZ_BBPN01000035.1"/>
</dbReference>
<evidence type="ECO:0000256" key="5">
    <source>
        <dbReference type="PIRNR" id="PIRNR005536"/>
    </source>
</evidence>
<dbReference type="PANTHER" id="PTHR43053:SF3">
    <property type="entry name" value="ALPHA-GALACTOSIDASE C-RELATED"/>
    <property type="match status" value="1"/>
</dbReference>
<dbReference type="FunFam" id="3.20.20.70:FF:000118">
    <property type="entry name" value="Alpha-galactosidase"/>
    <property type="match status" value="1"/>
</dbReference>
<dbReference type="PRINTS" id="PR00743">
    <property type="entry name" value="GLHYDRLASE36"/>
</dbReference>
<dbReference type="CDD" id="cd14791">
    <property type="entry name" value="GH36"/>
    <property type="match status" value="1"/>
</dbReference>
<organism evidence="10 11">
    <name type="scientific">Streptacidiphilus jiangxiensis</name>
    <dbReference type="NCBI Taxonomy" id="235985"/>
    <lineage>
        <taxon>Bacteria</taxon>
        <taxon>Bacillati</taxon>
        <taxon>Actinomycetota</taxon>
        <taxon>Actinomycetes</taxon>
        <taxon>Kitasatosporales</taxon>
        <taxon>Streptomycetaceae</taxon>
        <taxon>Streptacidiphilus</taxon>
    </lineage>
</organism>
<dbReference type="eggNOG" id="COG3345">
    <property type="taxonomic scope" value="Bacteria"/>
</dbReference>
<dbReference type="SUPFAM" id="SSF51445">
    <property type="entry name" value="(Trans)glycosidases"/>
    <property type="match status" value="1"/>
</dbReference>
<dbReference type="PROSITE" id="PS00512">
    <property type="entry name" value="ALPHA_GALACTOSIDASE"/>
    <property type="match status" value="1"/>
</dbReference>
<dbReference type="EMBL" id="FOAZ01000014">
    <property type="protein sequence ID" value="SEL87276.1"/>
    <property type="molecule type" value="Genomic_DNA"/>
</dbReference>
<dbReference type="InterPro" id="IPR013780">
    <property type="entry name" value="Glyco_hydro_b"/>
</dbReference>
<dbReference type="AlphaFoldDB" id="A0A1H7TS76"/>
<dbReference type="Pfam" id="PF02065">
    <property type="entry name" value="Melibiase"/>
    <property type="match status" value="1"/>
</dbReference>
<evidence type="ECO:0000256" key="7">
    <source>
        <dbReference type="PIRSR" id="PIRSR005536-2"/>
    </source>
</evidence>
<dbReference type="InterPro" id="IPR000111">
    <property type="entry name" value="Glyco_hydro_27/36_CS"/>
</dbReference>
<evidence type="ECO:0000259" key="8">
    <source>
        <dbReference type="Pfam" id="PF16874"/>
    </source>
</evidence>
<evidence type="ECO:0000313" key="11">
    <source>
        <dbReference type="Proteomes" id="UP000183015"/>
    </source>
</evidence>
<sequence>MPAAIHHDPTSGTWLLSTRAGSYALRVDEDGVPRHLHWGGPLSLHDAVSLPLAGTGPRSSFDGRTAASEELAVDGADRFGPPALRVRFADGTRALTWQADGHAQPDPHTLLLRFRDPHYPLRTTLGYRLHPDTDVIERWTELTHTGTPDTASPDTGAPDTDTADDALVLLRADSATLPLPPRDDYRLSHAVGQWAAETQLRRTPLPYGETVLTSRTGTTSHRAQPWVILDAGDTTETHGEAWSAALAWSGSWQITLQRTADNQLSVNTGAGHDAVTVTLRPGETHTTPSVLALHTGTGGFGALSRAWHAHLRAHVLPHPQETRPVLYNSWEATFFDVTLEGQQRLARIAASLGVELFVMDDGWFGARRDDRAGLGDWTPHVGAFPDGLKPLADDVHRLGMAFGLWVEPEMVNPDSDLYRAHPDWVLHFPHRHRTELRQQLVLNFARPDVAAWAFDWLDRLVAANDVDYLKWDMNRPFTEAGWPDEPGGRGDRLWYEHVRAYHALLDRLRAAHPQLRVEACSGGGGRVDPAVLARTDQVWISDNTDAADRLTIQHGYTQLYPVRTMAAWVTDVPNQQTGRTVPLRFRFHSAMSGVLGVGGDLTRWRPEELKEAEQLIADYKAVRPLVQHGELYRLRPPGDLQGLTAVQYVSADVDASETAVFGWLPQPRFGLPPAPVRLAGLPRDAHYRDPRTGRVHSAAVLLERGLDLQLPHEDWASTLVHLVRT</sequence>
<dbReference type="InterPro" id="IPR038417">
    <property type="entry name" value="Alpga-gal_N_sf"/>
</dbReference>
<dbReference type="OrthoDB" id="9758822at2"/>
<keyword evidence="3 5" id="KW-0378">Hydrolase</keyword>
<reference evidence="11" key="1">
    <citation type="submission" date="2016-10" db="EMBL/GenBank/DDBJ databases">
        <authorList>
            <person name="Varghese N."/>
        </authorList>
    </citation>
    <scope>NUCLEOTIDE SEQUENCE [LARGE SCALE GENOMIC DNA]</scope>
    <source>
        <strain evidence="11">DSM 45096 / BCRC 16803 / CGMCC 4.1857 / CIP 109030 / JCM 12277 / KCTC 19219 / NBRC 100920 / 33214</strain>
    </source>
</reference>
<name>A0A1H7TS76_STRJI</name>
<dbReference type="Gene3D" id="2.60.40.1180">
    <property type="entry name" value="Golgi alpha-mannosidase II"/>
    <property type="match status" value="1"/>
</dbReference>
<feature type="binding site" evidence="7">
    <location>
        <position position="194"/>
    </location>
    <ligand>
        <name>substrate</name>
    </ligand>
</feature>
<evidence type="ECO:0000256" key="2">
    <source>
        <dbReference type="ARBA" id="ARBA00012755"/>
    </source>
</evidence>
<dbReference type="Proteomes" id="UP000183015">
    <property type="component" value="Unassembled WGS sequence"/>
</dbReference>
<gene>
    <name evidence="10" type="ORF">SAMN05414137_114158</name>
</gene>
<dbReference type="PIRSF" id="PIRSF005536">
    <property type="entry name" value="Agal"/>
    <property type="match status" value="1"/>
</dbReference>
<feature type="binding site" evidence="7">
    <location>
        <begin position="360"/>
        <end position="361"/>
    </location>
    <ligand>
        <name>substrate</name>
    </ligand>
</feature>
<proteinExistence type="inferred from homology"/>
<dbReference type="InterPro" id="IPR031705">
    <property type="entry name" value="Glyco_hydro_36_C"/>
</dbReference>
<dbReference type="InterPro" id="IPR031704">
    <property type="entry name" value="Glyco_hydro_36_N"/>
</dbReference>
<dbReference type="Pfam" id="PF16874">
    <property type="entry name" value="Glyco_hydro_36C"/>
    <property type="match status" value="1"/>
</dbReference>
<dbReference type="STRING" id="235985.SAMN05414137_114158"/>
<evidence type="ECO:0000313" key="10">
    <source>
        <dbReference type="EMBL" id="SEL87276.1"/>
    </source>
</evidence>
<feature type="active site" description="Nucleophile" evidence="6">
    <location>
        <position position="472"/>
    </location>
</feature>
<dbReference type="Gene3D" id="2.70.98.60">
    <property type="entry name" value="alpha-galactosidase from lactobacil brevis"/>
    <property type="match status" value="1"/>
</dbReference>
<dbReference type="EC" id="3.2.1.22" evidence="2 5"/>
<feature type="binding site" evidence="7">
    <location>
        <position position="520"/>
    </location>
    <ligand>
        <name>substrate</name>
    </ligand>
</feature>